<sequence>MIFYEWIDFKTDTNFYTKETFEETVNDTFEALLFENGKDYPAIVWTRNYVILLKPSTRMYQDITFHKIARHPAAEEERMHFVS</sequence>
<organism evidence="1 2">
    <name type="scientific">Gracilibacillus ureilyticus</name>
    <dbReference type="NCBI Taxonomy" id="531814"/>
    <lineage>
        <taxon>Bacteria</taxon>
        <taxon>Bacillati</taxon>
        <taxon>Bacillota</taxon>
        <taxon>Bacilli</taxon>
        <taxon>Bacillales</taxon>
        <taxon>Bacillaceae</taxon>
        <taxon>Gracilibacillus</taxon>
    </lineage>
</organism>
<reference evidence="1 2" key="1">
    <citation type="submission" date="2016-10" db="EMBL/GenBank/DDBJ databases">
        <authorList>
            <person name="de Groot N.N."/>
        </authorList>
    </citation>
    <scope>NUCLEOTIDE SEQUENCE [LARGE SCALE GENOMIC DNA]</scope>
    <source>
        <strain evidence="1 2">CGMCC 1.7727</strain>
    </source>
</reference>
<dbReference type="STRING" id="531814.SAMN04487944_117110"/>
<protein>
    <submittedName>
        <fullName evidence="1">Uncharacterized protein</fullName>
    </submittedName>
</protein>
<dbReference type="Proteomes" id="UP000199687">
    <property type="component" value="Unassembled WGS sequence"/>
</dbReference>
<evidence type="ECO:0000313" key="2">
    <source>
        <dbReference type="Proteomes" id="UP000199687"/>
    </source>
</evidence>
<dbReference type="AlphaFoldDB" id="A0A1H9UI68"/>
<dbReference type="RefSeq" id="WP_089742809.1">
    <property type="nucleotide sequence ID" value="NZ_FOGL01000017.1"/>
</dbReference>
<dbReference type="OrthoDB" id="2691582at2"/>
<gene>
    <name evidence="1" type="ORF">SAMN04487944_117110</name>
</gene>
<accession>A0A1H9UI68</accession>
<name>A0A1H9UI68_9BACI</name>
<proteinExistence type="predicted"/>
<keyword evidence="2" id="KW-1185">Reference proteome</keyword>
<dbReference type="EMBL" id="FOGL01000017">
    <property type="protein sequence ID" value="SES08847.1"/>
    <property type="molecule type" value="Genomic_DNA"/>
</dbReference>
<evidence type="ECO:0000313" key="1">
    <source>
        <dbReference type="EMBL" id="SES08847.1"/>
    </source>
</evidence>